<dbReference type="AlphaFoldDB" id="A0ABD1T6X7"/>
<dbReference type="EMBL" id="JBFOLJ010000009">
    <property type="protein sequence ID" value="KAL2508486.1"/>
    <property type="molecule type" value="Genomic_DNA"/>
</dbReference>
<evidence type="ECO:0000313" key="1">
    <source>
        <dbReference type="EMBL" id="KAL2508486.1"/>
    </source>
</evidence>
<keyword evidence="2" id="KW-1185">Reference proteome</keyword>
<evidence type="ECO:0000313" key="2">
    <source>
        <dbReference type="Proteomes" id="UP001604277"/>
    </source>
</evidence>
<protein>
    <submittedName>
        <fullName evidence="1">Uncharacterized protein</fullName>
    </submittedName>
</protein>
<organism evidence="1 2">
    <name type="scientific">Forsythia ovata</name>
    <dbReference type="NCBI Taxonomy" id="205694"/>
    <lineage>
        <taxon>Eukaryota</taxon>
        <taxon>Viridiplantae</taxon>
        <taxon>Streptophyta</taxon>
        <taxon>Embryophyta</taxon>
        <taxon>Tracheophyta</taxon>
        <taxon>Spermatophyta</taxon>
        <taxon>Magnoliopsida</taxon>
        <taxon>eudicotyledons</taxon>
        <taxon>Gunneridae</taxon>
        <taxon>Pentapetalae</taxon>
        <taxon>asterids</taxon>
        <taxon>lamiids</taxon>
        <taxon>Lamiales</taxon>
        <taxon>Oleaceae</taxon>
        <taxon>Forsythieae</taxon>
        <taxon>Forsythia</taxon>
    </lineage>
</organism>
<reference evidence="2" key="1">
    <citation type="submission" date="2024-07" db="EMBL/GenBank/DDBJ databases">
        <title>Two chromosome-level genome assemblies of Korean endemic species Abeliophyllum distichum and Forsythia ovata (Oleaceae).</title>
        <authorList>
            <person name="Jang H."/>
        </authorList>
    </citation>
    <scope>NUCLEOTIDE SEQUENCE [LARGE SCALE GENOMIC DNA]</scope>
</reference>
<proteinExistence type="predicted"/>
<accession>A0ABD1T6X7</accession>
<sequence length="123" mass="13416">MKRKAPKTTHAIWDNNANKQEVKPAGIPMHKLSTKLFGVPKKAYATARLAVAVEQARGGVRGDRVNDGGRVMGCRRETTVNAMAVTVKTECDEDVNGEEGLGIGGKQMGKKRISDIKRLYSYS</sequence>
<gene>
    <name evidence="1" type="ORF">Fot_32133</name>
</gene>
<name>A0ABD1T6X7_9LAMI</name>
<dbReference type="Proteomes" id="UP001604277">
    <property type="component" value="Unassembled WGS sequence"/>
</dbReference>
<comment type="caution">
    <text evidence="1">The sequence shown here is derived from an EMBL/GenBank/DDBJ whole genome shotgun (WGS) entry which is preliminary data.</text>
</comment>